<dbReference type="InterPro" id="IPR046348">
    <property type="entry name" value="SIS_dom_sf"/>
</dbReference>
<dbReference type="NCBIfam" id="NF002805">
    <property type="entry name" value="PRK02947.1"/>
    <property type="match status" value="1"/>
</dbReference>
<protein>
    <recommendedName>
        <fullName evidence="1">SIS domain-containing protein</fullName>
    </recommendedName>
</protein>
<dbReference type="EMBL" id="CP001769">
    <property type="protein sequence ID" value="ADB38661.1"/>
    <property type="molecule type" value="Genomic_DNA"/>
</dbReference>
<dbReference type="RefSeq" id="WP_012927195.1">
    <property type="nucleotide sequence ID" value="NC_013730.1"/>
</dbReference>
<dbReference type="HOGENOM" id="CLU_089975_0_0_10"/>
<dbReference type="SUPFAM" id="SSF53697">
    <property type="entry name" value="SIS domain"/>
    <property type="match status" value="1"/>
</dbReference>
<evidence type="ECO:0000313" key="3">
    <source>
        <dbReference type="Proteomes" id="UP000002028"/>
    </source>
</evidence>
<keyword evidence="3" id="KW-1185">Reference proteome</keyword>
<evidence type="ECO:0000259" key="1">
    <source>
        <dbReference type="PROSITE" id="PS51464"/>
    </source>
</evidence>
<name>D2QHK1_SPILD</name>
<accession>D2QHK1</accession>
<evidence type="ECO:0000313" key="2">
    <source>
        <dbReference type="EMBL" id="ADB38661.1"/>
    </source>
</evidence>
<dbReference type="KEGG" id="sli:Slin_2645"/>
<dbReference type="Proteomes" id="UP000002028">
    <property type="component" value="Chromosome"/>
</dbReference>
<organism evidence="2 3">
    <name type="scientific">Spirosoma linguale (strain ATCC 33905 / DSM 74 / LMG 10896 / Claus 1)</name>
    <dbReference type="NCBI Taxonomy" id="504472"/>
    <lineage>
        <taxon>Bacteria</taxon>
        <taxon>Pseudomonadati</taxon>
        <taxon>Bacteroidota</taxon>
        <taxon>Cytophagia</taxon>
        <taxon>Cytophagales</taxon>
        <taxon>Cytophagaceae</taxon>
        <taxon>Spirosoma</taxon>
    </lineage>
</organism>
<dbReference type="GO" id="GO:1901135">
    <property type="term" value="P:carbohydrate derivative metabolic process"/>
    <property type="evidence" value="ECO:0007669"/>
    <property type="project" value="InterPro"/>
</dbReference>
<dbReference type="AlphaFoldDB" id="D2QHK1"/>
<dbReference type="InterPro" id="IPR001347">
    <property type="entry name" value="SIS_dom"/>
</dbReference>
<dbReference type="PROSITE" id="PS51464">
    <property type="entry name" value="SIS"/>
    <property type="match status" value="1"/>
</dbReference>
<sequence length="276" mass="29601">MNLTTEYIQRCQGILTTIEQQAEAIQQAAGWFSQTILAGRMVHLFGSGHSRIMVEEMWPRYGSFPGFNPIVELSLSFHNLVVGANGQRQAMFLENVPGLAQRILRNYDLSNLDSALVISSSGSNVVPIEMAELFQQQGVKVVALITKEHAEKSTSKRADGKKLSDFADLVLDTGAPVGDAMIAVPGLATPVAPGSTVGGAVLVNCIKAEVAQLLTQAGQPPRVLSAGNVVGTEKAVSLFESAYDEHAHRLAKLYQRVGVPSYVSEQSGTFTNNQGF</sequence>
<dbReference type="GO" id="GO:0097367">
    <property type="term" value="F:carbohydrate derivative binding"/>
    <property type="evidence" value="ECO:0007669"/>
    <property type="project" value="InterPro"/>
</dbReference>
<dbReference type="STRING" id="504472.Slin_2645"/>
<feature type="domain" description="SIS" evidence="1">
    <location>
        <begin position="32"/>
        <end position="216"/>
    </location>
</feature>
<dbReference type="eggNOG" id="COG4821">
    <property type="taxonomic scope" value="Bacteria"/>
</dbReference>
<reference evidence="2 3" key="1">
    <citation type="journal article" date="2010" name="Stand. Genomic Sci.">
        <title>Complete genome sequence of Spirosoma linguale type strain (1).</title>
        <authorList>
            <person name="Lail K."/>
            <person name="Sikorski J."/>
            <person name="Saunders E."/>
            <person name="Lapidus A."/>
            <person name="Glavina Del Rio T."/>
            <person name="Copeland A."/>
            <person name="Tice H."/>
            <person name="Cheng J.-F."/>
            <person name="Lucas S."/>
            <person name="Nolan M."/>
            <person name="Bruce D."/>
            <person name="Goodwin L."/>
            <person name="Pitluck S."/>
            <person name="Ivanova N."/>
            <person name="Mavromatis K."/>
            <person name="Ovchinnikova G."/>
            <person name="Pati A."/>
            <person name="Chen A."/>
            <person name="Palaniappan K."/>
            <person name="Land M."/>
            <person name="Hauser L."/>
            <person name="Chang Y.-J."/>
            <person name="Jeffries C.D."/>
            <person name="Chain P."/>
            <person name="Brettin T."/>
            <person name="Detter J.C."/>
            <person name="Schuetze A."/>
            <person name="Rohde M."/>
            <person name="Tindall B.J."/>
            <person name="Goeker M."/>
            <person name="Bristow J."/>
            <person name="Eisen J.A."/>
            <person name="Markowitz V."/>
            <person name="Hugenholtz P."/>
            <person name="Kyrpides N.C."/>
            <person name="Klenk H.-P."/>
            <person name="Chen F."/>
        </authorList>
    </citation>
    <scope>NUCLEOTIDE SEQUENCE [LARGE SCALE GENOMIC DNA]</scope>
    <source>
        <strain evidence="3">ATCC 33905 / DSM 74 / LMG 10896 / Claus 1</strain>
    </source>
</reference>
<dbReference type="Pfam" id="PF13580">
    <property type="entry name" value="SIS_2"/>
    <property type="match status" value="1"/>
</dbReference>
<proteinExistence type="predicted"/>
<dbReference type="Gene3D" id="3.40.50.10490">
    <property type="entry name" value="Glucose-6-phosphate isomerase like protein, domain 1"/>
    <property type="match status" value="1"/>
</dbReference>
<gene>
    <name evidence="2" type="ordered locus">Slin_2645</name>
</gene>